<evidence type="ECO:0000313" key="3">
    <source>
        <dbReference type="Proteomes" id="UP000598217"/>
    </source>
</evidence>
<keyword evidence="3" id="KW-1185">Reference proteome</keyword>
<name>A0ABR9HBP1_9ACTN</name>
<feature type="transmembrane region" description="Helical" evidence="1">
    <location>
        <begin position="16"/>
        <end position="35"/>
    </location>
</feature>
<organism evidence="2 3">
    <name type="scientific">Nocardiopsis terrae</name>
    <dbReference type="NCBI Taxonomy" id="372655"/>
    <lineage>
        <taxon>Bacteria</taxon>
        <taxon>Bacillati</taxon>
        <taxon>Actinomycetota</taxon>
        <taxon>Actinomycetes</taxon>
        <taxon>Streptosporangiales</taxon>
        <taxon>Nocardiopsidaceae</taxon>
        <taxon>Nocardiopsis</taxon>
    </lineage>
</organism>
<gene>
    <name evidence="2" type="ORF">H4W79_000525</name>
</gene>
<dbReference type="EMBL" id="JADBDY010000001">
    <property type="protein sequence ID" value="MBE1456311.1"/>
    <property type="molecule type" value="Genomic_DNA"/>
</dbReference>
<feature type="transmembrane region" description="Helical" evidence="1">
    <location>
        <begin position="86"/>
        <end position="109"/>
    </location>
</feature>
<protein>
    <submittedName>
        <fullName evidence="2">Uncharacterized protein</fullName>
    </submittedName>
</protein>
<keyword evidence="1" id="KW-0812">Transmembrane</keyword>
<evidence type="ECO:0000256" key="1">
    <source>
        <dbReference type="SAM" id="Phobius"/>
    </source>
</evidence>
<proteinExistence type="predicted"/>
<dbReference type="Proteomes" id="UP000598217">
    <property type="component" value="Unassembled WGS sequence"/>
</dbReference>
<comment type="caution">
    <text evidence="2">The sequence shown here is derived from an EMBL/GenBank/DDBJ whole genome shotgun (WGS) entry which is preliminary data.</text>
</comment>
<feature type="transmembrane region" description="Helical" evidence="1">
    <location>
        <begin position="121"/>
        <end position="143"/>
    </location>
</feature>
<keyword evidence="1" id="KW-1133">Transmembrane helix</keyword>
<reference evidence="2 3" key="1">
    <citation type="submission" date="2020-10" db="EMBL/GenBank/DDBJ databases">
        <title>Sequencing the genomes of 1000 actinobacteria strains.</title>
        <authorList>
            <person name="Klenk H.-P."/>
        </authorList>
    </citation>
    <scope>NUCLEOTIDE SEQUENCE [LARGE SCALE GENOMIC DNA]</scope>
    <source>
        <strain evidence="2 3">DSM 45157</strain>
    </source>
</reference>
<dbReference type="RefSeq" id="WP_191268733.1">
    <property type="nucleotide sequence ID" value="NZ_BMXJ01000002.1"/>
</dbReference>
<accession>A0ABR9HBP1</accession>
<keyword evidence="1" id="KW-0472">Membrane</keyword>
<sequence length="182" mass="19647">MQTPQKTLRRAANRSWFATVVLLVTLVGVWIAAGLATGVGELDERCSHGMVGPGGWHEVERSSYPPDITCVYPGGESVSSAGPLVFVWWACVVLVVVCALTAFALEFLGLTHEGFDGRFPVFAAAFPALLASLYACVLLLAFVPTLMDPNRCGLGTRYLNERARLHYEPFPQQVTCAGTASR</sequence>
<evidence type="ECO:0000313" key="2">
    <source>
        <dbReference type="EMBL" id="MBE1456311.1"/>
    </source>
</evidence>